<feature type="compositionally biased region" description="Basic and acidic residues" evidence="1">
    <location>
        <begin position="566"/>
        <end position="588"/>
    </location>
</feature>
<dbReference type="AlphaFoldDB" id="A0A9W7HGT3"/>
<evidence type="ECO:0000256" key="1">
    <source>
        <dbReference type="SAM" id="MobiDB-lite"/>
    </source>
</evidence>
<organism evidence="2 3">
    <name type="scientific">Hibiscus trionum</name>
    <name type="common">Flower of an hour</name>
    <dbReference type="NCBI Taxonomy" id="183268"/>
    <lineage>
        <taxon>Eukaryota</taxon>
        <taxon>Viridiplantae</taxon>
        <taxon>Streptophyta</taxon>
        <taxon>Embryophyta</taxon>
        <taxon>Tracheophyta</taxon>
        <taxon>Spermatophyta</taxon>
        <taxon>Magnoliopsida</taxon>
        <taxon>eudicotyledons</taxon>
        <taxon>Gunneridae</taxon>
        <taxon>Pentapetalae</taxon>
        <taxon>rosids</taxon>
        <taxon>malvids</taxon>
        <taxon>Malvales</taxon>
        <taxon>Malvaceae</taxon>
        <taxon>Malvoideae</taxon>
        <taxon>Hibiscus</taxon>
    </lineage>
</organism>
<feature type="region of interest" description="Disordered" evidence="1">
    <location>
        <begin position="153"/>
        <end position="180"/>
    </location>
</feature>
<sequence>MESSCKGGDMEFALFDVSDVEFMGNANDIMLENYEHNETAANFSKEIGSGNPTLAEAPNMPNAPSPSTRDDRPPLDPMNANPGTFGLGNDRLVSSPGSTNDSFLPKPNPGQADYSGFGGNGSSLGHYDAASPVFSPLIMEQTHSFPMALAEKLPQNGDYSPQSFHSKHGVQTNQAENGGYSTQSFHSEHVLNSLQTNQVNGHVGLAGYSTQPLHSEYGVNLGQTNEDLPTQASHSVQSGSSLQAELLGSQRVESSNQGKTIMLADRFQQNNENNNFSDIHHPNSLTQSSSEIGYLNGGSRQINQQAPTWVSNKDNHFYRPLAPAGQQFLQFQATDNSDPQRHNFEPPRPSASLRAKQLNNPRQLLNQVPNMPNASNSLLQFMPRLFSYQRNQVAIAPRAYNPQTYSTRLPESSMRLRTPIRPTGQTNPLGVSDLQYLNSLQSKVTMLPSGRSILEDSNEQRHHQFDPFSPMRNQFGTHSSNSMLQEALMHSSSYKLPAHQQASSQFSMMSGLPNSDNHNPMLTETSFLPRLQQQGLQNQTARPGATFPTSGTCLSSTVLNSLLPKETGDTSAPHRMETSLRGHRERGNSGRRRGHSRRRFEPGESSSSPFKQFRRASSLPQSVSAEQENGNEAGTSSITDRLLGPRPIKNAVYDPIYEGIGLPIDPHLRIFATI</sequence>
<feature type="compositionally biased region" description="Polar residues" evidence="1">
    <location>
        <begin position="618"/>
        <end position="639"/>
    </location>
</feature>
<evidence type="ECO:0000313" key="2">
    <source>
        <dbReference type="EMBL" id="GMI77152.1"/>
    </source>
</evidence>
<comment type="caution">
    <text evidence="2">The sequence shown here is derived from an EMBL/GenBank/DDBJ whole genome shotgun (WGS) entry which is preliminary data.</text>
</comment>
<keyword evidence="3" id="KW-1185">Reference proteome</keyword>
<proteinExistence type="predicted"/>
<feature type="compositionally biased region" description="Basic residues" evidence="1">
    <location>
        <begin position="589"/>
        <end position="598"/>
    </location>
</feature>
<gene>
    <name evidence="2" type="ORF">HRI_001384500</name>
</gene>
<name>A0A9W7HGT3_HIBTR</name>
<feature type="compositionally biased region" description="Polar residues" evidence="1">
    <location>
        <begin position="157"/>
        <end position="180"/>
    </location>
</feature>
<feature type="region of interest" description="Disordered" evidence="1">
    <location>
        <begin position="44"/>
        <end position="117"/>
    </location>
</feature>
<protein>
    <submittedName>
        <fullName evidence="2">Uncharacterized protein</fullName>
    </submittedName>
</protein>
<reference evidence="2" key="1">
    <citation type="submission" date="2023-05" db="EMBL/GenBank/DDBJ databases">
        <title>Genome and transcriptome analyses reveal genes involved in the formation of fine ridges on petal epidermal cells in Hibiscus trionum.</title>
        <authorList>
            <person name="Koshimizu S."/>
            <person name="Masuda S."/>
            <person name="Ishii T."/>
            <person name="Shirasu K."/>
            <person name="Hoshino A."/>
            <person name="Arita M."/>
        </authorList>
    </citation>
    <scope>NUCLEOTIDE SEQUENCE</scope>
    <source>
        <strain evidence="2">Hamamatsu line</strain>
    </source>
</reference>
<accession>A0A9W7HGT3</accession>
<dbReference type="EMBL" id="BSYR01000013">
    <property type="protein sequence ID" value="GMI77152.1"/>
    <property type="molecule type" value="Genomic_DNA"/>
</dbReference>
<dbReference type="Proteomes" id="UP001165190">
    <property type="component" value="Unassembled WGS sequence"/>
</dbReference>
<dbReference type="OrthoDB" id="984863at2759"/>
<feature type="region of interest" description="Disordered" evidence="1">
    <location>
        <begin position="564"/>
        <end position="643"/>
    </location>
</feature>
<evidence type="ECO:0000313" key="3">
    <source>
        <dbReference type="Proteomes" id="UP001165190"/>
    </source>
</evidence>